<protein>
    <recommendedName>
        <fullName evidence="9">Transmembrane protein</fullName>
    </recommendedName>
</protein>
<feature type="transmembrane region" description="Helical" evidence="6">
    <location>
        <begin position="34"/>
        <end position="55"/>
    </location>
</feature>
<comment type="similarity">
    <text evidence="2">Belongs to the UPF0057 (PMP3) family.</text>
</comment>
<sequence length="73" mass="8457">MDNRFQQTKKYFELFIFLSMMLMVQLQGMRLAVLIKRGCGGAFWLNVLLTILGWIPDMTTTKMEILSSPVSPR</sequence>
<evidence type="ECO:0000256" key="2">
    <source>
        <dbReference type="ARBA" id="ARBA00009530"/>
    </source>
</evidence>
<dbReference type="RefSeq" id="XP_004360528.1">
    <property type="nucleotide sequence ID" value="XM_004360471.1"/>
</dbReference>
<evidence type="ECO:0000313" key="7">
    <source>
        <dbReference type="EMBL" id="EGG22677.1"/>
    </source>
</evidence>
<name>F4PNZ8_CACFS</name>
<keyword evidence="3 6" id="KW-0812">Transmembrane</keyword>
<gene>
    <name evidence="7" type="ORF">DFA_04807</name>
</gene>
<proteinExistence type="inferred from homology"/>
<organism evidence="7 8">
    <name type="scientific">Cavenderia fasciculata</name>
    <name type="common">Slime mold</name>
    <name type="synonym">Dictyostelium fasciculatum</name>
    <dbReference type="NCBI Taxonomy" id="261658"/>
    <lineage>
        <taxon>Eukaryota</taxon>
        <taxon>Amoebozoa</taxon>
        <taxon>Evosea</taxon>
        <taxon>Eumycetozoa</taxon>
        <taxon>Dictyostelia</taxon>
        <taxon>Acytosteliales</taxon>
        <taxon>Cavenderiaceae</taxon>
        <taxon>Cavenderia</taxon>
    </lineage>
</organism>
<keyword evidence="5 6" id="KW-0472">Membrane</keyword>
<evidence type="ECO:0008006" key="9">
    <source>
        <dbReference type="Google" id="ProtNLM"/>
    </source>
</evidence>
<comment type="subcellular location">
    <subcellularLocation>
        <location evidence="1">Membrane</location>
    </subcellularLocation>
</comment>
<evidence type="ECO:0000256" key="1">
    <source>
        <dbReference type="ARBA" id="ARBA00004370"/>
    </source>
</evidence>
<keyword evidence="4 6" id="KW-1133">Transmembrane helix</keyword>
<dbReference type="GeneID" id="14874461"/>
<dbReference type="OrthoDB" id="2802411at2759"/>
<dbReference type="AlphaFoldDB" id="F4PNZ8"/>
<dbReference type="GO" id="GO:0016020">
    <property type="term" value="C:membrane"/>
    <property type="evidence" value="ECO:0007669"/>
    <property type="project" value="UniProtKB-SubCell"/>
</dbReference>
<reference evidence="8" key="1">
    <citation type="journal article" date="2011" name="Genome Res.">
        <title>Phylogeny-wide analysis of social amoeba genomes highlights ancient origins for complex intercellular communication.</title>
        <authorList>
            <person name="Heidel A.J."/>
            <person name="Lawal H.M."/>
            <person name="Felder M."/>
            <person name="Schilde C."/>
            <person name="Helps N.R."/>
            <person name="Tunggal B."/>
            <person name="Rivero F."/>
            <person name="John U."/>
            <person name="Schleicher M."/>
            <person name="Eichinger L."/>
            <person name="Platzer M."/>
            <person name="Noegel A.A."/>
            <person name="Schaap P."/>
            <person name="Gloeckner G."/>
        </authorList>
    </citation>
    <scope>NUCLEOTIDE SEQUENCE [LARGE SCALE GENOMIC DNA]</scope>
    <source>
        <strain evidence="8">SH3</strain>
    </source>
</reference>
<dbReference type="KEGG" id="dfa:DFA_04807"/>
<evidence type="ECO:0000256" key="4">
    <source>
        <dbReference type="ARBA" id="ARBA00022989"/>
    </source>
</evidence>
<dbReference type="Proteomes" id="UP000007797">
    <property type="component" value="Unassembled WGS sequence"/>
</dbReference>
<evidence type="ECO:0000313" key="8">
    <source>
        <dbReference type="Proteomes" id="UP000007797"/>
    </source>
</evidence>
<evidence type="ECO:0000256" key="3">
    <source>
        <dbReference type="ARBA" id="ARBA00022692"/>
    </source>
</evidence>
<accession>F4PNZ8</accession>
<evidence type="ECO:0000256" key="5">
    <source>
        <dbReference type="ARBA" id="ARBA00023136"/>
    </source>
</evidence>
<evidence type="ECO:0000256" key="6">
    <source>
        <dbReference type="SAM" id="Phobius"/>
    </source>
</evidence>
<dbReference type="EMBL" id="GL883009">
    <property type="protein sequence ID" value="EGG22677.1"/>
    <property type="molecule type" value="Genomic_DNA"/>
</dbReference>
<keyword evidence="8" id="KW-1185">Reference proteome</keyword>
<feature type="transmembrane region" description="Helical" evidence="6">
    <location>
        <begin position="12"/>
        <end position="28"/>
    </location>
</feature>
<dbReference type="Pfam" id="PF01679">
    <property type="entry name" value="Pmp3"/>
    <property type="match status" value="1"/>
</dbReference>
<dbReference type="InterPro" id="IPR000612">
    <property type="entry name" value="PMP3"/>
</dbReference>